<evidence type="ECO:0000313" key="2">
    <source>
        <dbReference type="EMBL" id="CEO88194.1"/>
    </source>
</evidence>
<accession>A0A0B7MCC9</accession>
<dbReference type="Proteomes" id="UP000046155">
    <property type="component" value="Unassembled WGS sequence"/>
</dbReference>
<dbReference type="AlphaFoldDB" id="A0A0B7MCC9"/>
<name>A0A0B7MCC9_9FIRM</name>
<dbReference type="EMBL" id="CDRZ01000064">
    <property type="protein sequence ID" value="CEO88194.1"/>
    <property type="molecule type" value="Genomic_DNA"/>
</dbReference>
<dbReference type="Pfam" id="PF12704">
    <property type="entry name" value="MacB_PCD"/>
    <property type="match status" value="1"/>
</dbReference>
<dbReference type="InterPro" id="IPR025857">
    <property type="entry name" value="MacB_PCD"/>
</dbReference>
<dbReference type="RefSeq" id="WP_044664406.1">
    <property type="nucleotide sequence ID" value="NZ_CDRZ01000064.1"/>
</dbReference>
<proteinExistence type="predicted"/>
<keyword evidence="3" id="KW-1185">Reference proteome</keyword>
<evidence type="ECO:0000313" key="3">
    <source>
        <dbReference type="Proteomes" id="UP000046155"/>
    </source>
</evidence>
<gene>
    <name evidence="2" type="ORF">SSCH_1560003</name>
</gene>
<feature type="domain" description="MacB-like periplasmic core" evidence="1">
    <location>
        <begin position="34"/>
        <end position="98"/>
    </location>
</feature>
<evidence type="ECO:0000259" key="1">
    <source>
        <dbReference type="Pfam" id="PF12704"/>
    </source>
</evidence>
<reference evidence="3" key="1">
    <citation type="submission" date="2015-01" db="EMBL/GenBank/DDBJ databases">
        <authorList>
            <person name="Manzoor Shahid"/>
            <person name="Zubair Saima"/>
        </authorList>
    </citation>
    <scope>NUCLEOTIDE SEQUENCE [LARGE SCALE GENOMIC DNA]</scope>
    <source>
        <strain evidence="3">Sp3</strain>
    </source>
</reference>
<organism evidence="2 3">
    <name type="scientific">Syntrophaceticus schinkii</name>
    <dbReference type="NCBI Taxonomy" id="499207"/>
    <lineage>
        <taxon>Bacteria</taxon>
        <taxon>Bacillati</taxon>
        <taxon>Bacillota</taxon>
        <taxon>Clostridia</taxon>
        <taxon>Thermoanaerobacterales</taxon>
        <taxon>Thermoanaerobacterales Family III. Incertae Sedis</taxon>
        <taxon>Syntrophaceticus</taxon>
    </lineage>
</organism>
<protein>
    <recommendedName>
        <fullName evidence="1">MacB-like periplasmic core domain-containing protein</fullName>
    </recommendedName>
</protein>
<sequence length="118" mass="12697">MEQSNDMFSGMMGLSTEAQYFEQKAYLTIELYRSQRPPLVAGRLITAEDNEFQNYVIDLSQEQARQLFGDDPAAGIGKAVKLGGQFFQVVGIVGGGSKQVSGNGIQLYPPVCGKTAAG</sequence>